<evidence type="ECO:0000256" key="1">
    <source>
        <dbReference type="ARBA" id="ARBA00004196"/>
    </source>
</evidence>
<evidence type="ECO:0000256" key="6">
    <source>
        <dbReference type="ARBA" id="ARBA00023136"/>
    </source>
</evidence>
<accession>A0A836CA61</accession>
<proteinExistence type="predicted"/>
<keyword evidence="10" id="KW-1185">Reference proteome</keyword>
<dbReference type="Proteomes" id="UP000664859">
    <property type="component" value="Unassembled WGS sequence"/>
</dbReference>
<dbReference type="EMBL" id="JAFCMP010000524">
    <property type="protein sequence ID" value="KAG5177548.1"/>
    <property type="molecule type" value="Genomic_DNA"/>
</dbReference>
<dbReference type="PANTHER" id="PTHR11319">
    <property type="entry name" value="G PROTEIN-COUPLED RECEPTOR-RELATED"/>
    <property type="match status" value="1"/>
</dbReference>
<keyword evidence="8" id="KW-1133">Transmembrane helix</keyword>
<keyword evidence="7" id="KW-0998">Cell outer membrane</keyword>
<comment type="caution">
    <text evidence="9">The sequence shown here is derived from an EMBL/GenBank/DDBJ whole genome shotgun (WGS) entry which is preliminary data.</text>
</comment>
<evidence type="ECO:0000256" key="8">
    <source>
        <dbReference type="SAM" id="Phobius"/>
    </source>
</evidence>
<feature type="transmembrane region" description="Helical" evidence="8">
    <location>
        <begin position="976"/>
        <end position="997"/>
    </location>
</feature>
<feature type="transmembrane region" description="Helical" evidence="8">
    <location>
        <begin position="196"/>
        <end position="218"/>
    </location>
</feature>
<organism evidence="9 10">
    <name type="scientific">Tribonema minus</name>
    <dbReference type="NCBI Taxonomy" id="303371"/>
    <lineage>
        <taxon>Eukaryota</taxon>
        <taxon>Sar</taxon>
        <taxon>Stramenopiles</taxon>
        <taxon>Ochrophyta</taxon>
        <taxon>PX clade</taxon>
        <taxon>Xanthophyceae</taxon>
        <taxon>Tribonematales</taxon>
        <taxon>Tribonemataceae</taxon>
        <taxon>Tribonema</taxon>
    </lineage>
</organism>
<dbReference type="PANTHER" id="PTHR11319:SF35">
    <property type="entry name" value="OUTER MEMBRANE PROTEIN PMPC-RELATED"/>
    <property type="match status" value="1"/>
</dbReference>
<keyword evidence="5" id="KW-0732">Signal</keyword>
<keyword evidence="8" id="KW-0812">Transmembrane</keyword>
<dbReference type="SUPFAM" id="SSF51126">
    <property type="entry name" value="Pectin lyase-like"/>
    <property type="match status" value="3"/>
</dbReference>
<dbReference type="NCBIfam" id="TIGR01376">
    <property type="entry name" value="POMP_repeat"/>
    <property type="match status" value="2"/>
</dbReference>
<evidence type="ECO:0000256" key="7">
    <source>
        <dbReference type="ARBA" id="ARBA00023237"/>
    </source>
</evidence>
<dbReference type="OrthoDB" id="1930517at2759"/>
<evidence type="ECO:0000256" key="3">
    <source>
        <dbReference type="ARBA" id="ARBA00004613"/>
    </source>
</evidence>
<evidence type="ECO:0000256" key="4">
    <source>
        <dbReference type="ARBA" id="ARBA00022525"/>
    </source>
</evidence>
<name>A0A836CA61_9STRA</name>
<keyword evidence="6 8" id="KW-0472">Membrane</keyword>
<gene>
    <name evidence="9" type="ORF">JKP88DRAFT_248761</name>
</gene>
<evidence type="ECO:0000256" key="2">
    <source>
        <dbReference type="ARBA" id="ARBA00004442"/>
    </source>
</evidence>
<feature type="transmembrane region" description="Helical" evidence="8">
    <location>
        <begin position="1131"/>
        <end position="1150"/>
    </location>
</feature>
<dbReference type="InterPro" id="IPR003368">
    <property type="entry name" value="POMP_repeat"/>
</dbReference>
<dbReference type="GO" id="GO:0005576">
    <property type="term" value="C:extracellular region"/>
    <property type="evidence" value="ECO:0007669"/>
    <property type="project" value="UniProtKB-SubCell"/>
</dbReference>
<comment type="subcellular location">
    <subcellularLocation>
        <location evidence="1">Cell envelope</location>
    </subcellularLocation>
    <subcellularLocation>
        <location evidence="2">Cell outer membrane</location>
    </subcellularLocation>
    <subcellularLocation>
        <location evidence="3">Secreted</location>
    </subcellularLocation>
</comment>
<sequence>MAAAAQAWAAGRAPYLEDDLPVVQRIKFQKLPGSSSADARVCVVKWHFGTNGTKGDPSSRTVDRTHDAKDSYRRDVICQQLSASRKHFLGRQPATHATERRDTWGAADSYCGPHGQHWQVPDNENMALQLHLASAPSPYQQVDLYDAITLTIISLDLRAQDSEVLRPLQQLQDSEASEQQDPQRQPALQFAMSRMVIVLLLGALTALLMNGAGAPVAAVCKAPPDIVDDLASAIKLTEAALCPQNITVLWQGFVGLAEPIVVGAGTSLVINGRGTDSERGVILGRNETQLLRVRRGAFVALRNLTLKDGFIAVASENDDGGGAIKVFEGGQLSLEACQFWFNRAVRTGTSAWSRGGAIHNKGNVRCLSSAFDRNVADYGGAIDNSGDFDCSNSTFTSNTSDSESQESGGAISNDNGGFFECTASTFTNNTSPGSGGAIYNGNATFTCSGLRFNNNTAELDGGAILSQGVFTCHNSTLTSNSARWGGAICEYGSSFNCSASMFINNSAYLGGAIYTEPSDFSCSASTFTDNYAGFGGAIYSSAGFHCSASTFTFNTAEGGGAAIASTASIYFDGTFRDTSTCSNSKFAFNTAAGLGGTGGAIYNEVNFTCSGSSFTNNTANEGGAIYNTGDGNVTCSDSTFIANNAVSGGAIMNAQLFSCSNSSFTSNTGESGGAIYNNDASFTCIGSTLTSNTARDFGGAIRTTGDLHCIASTFTNNSGDGGAVYVSTGVDVHLVSSHFDDNVAVHYGGAIMAEEGAQVKCVESKFARSKGGKGAAINLAHDATALIDGTSFAFNTATETGGALYLELLVTGHINNCKFLNNSSPVGGALSLATADDFRIFAISDCVFAGNNASGGAGGAIIQRGAATVLSVNLGNSTFVDNMAQCCYAGVNSAGGKHSCADASAGYGTGWETFVQDDILPCWNVGACTGDGNNSLDTSDVYCSKGYTGPYCAACAPEYASLPGYRCVECTGGATAVAFTLLAVMTLTVLSAVWMLVSKATGVDQGVEGGQTISASGPGLKLARAGVLLMQRLRIPIVVTQVVTQYVSITGLSLPLQYLQFLQAMDFMSLDMRLLTSPGCAAHIDFYGRLLIVTLAPLTALIFSPRLYLWVISRYRLAVAPKLRQIVARDVNAFLVLTFLIFSGVSLTIFETFGCDKLKYSQESFLRASRLFAQLPR</sequence>
<keyword evidence="4" id="KW-0964">Secreted</keyword>
<reference evidence="9" key="1">
    <citation type="submission" date="2021-02" db="EMBL/GenBank/DDBJ databases">
        <title>First Annotated Genome of the Yellow-green Alga Tribonema minus.</title>
        <authorList>
            <person name="Mahan K.M."/>
        </authorList>
    </citation>
    <scope>NUCLEOTIDE SEQUENCE</scope>
    <source>
        <strain evidence="9">UTEX B ZZ1240</strain>
    </source>
</reference>
<dbReference type="InterPro" id="IPR011050">
    <property type="entry name" value="Pectin_lyase_fold/virulence"/>
</dbReference>
<feature type="transmembrane region" description="Helical" evidence="8">
    <location>
        <begin position="1090"/>
        <end position="1111"/>
    </location>
</feature>
<evidence type="ECO:0000313" key="9">
    <source>
        <dbReference type="EMBL" id="KAG5177548.1"/>
    </source>
</evidence>
<protein>
    <submittedName>
        <fullName evidence="9">Uncharacterized protein</fullName>
    </submittedName>
</protein>
<evidence type="ECO:0000313" key="10">
    <source>
        <dbReference type="Proteomes" id="UP000664859"/>
    </source>
</evidence>
<dbReference type="Pfam" id="PF02415">
    <property type="entry name" value="Chlam_PMP"/>
    <property type="match status" value="5"/>
</dbReference>
<dbReference type="AlphaFoldDB" id="A0A836CA61"/>
<evidence type="ECO:0000256" key="5">
    <source>
        <dbReference type="ARBA" id="ARBA00022729"/>
    </source>
</evidence>